<evidence type="ECO:0008006" key="3">
    <source>
        <dbReference type="Google" id="ProtNLM"/>
    </source>
</evidence>
<protein>
    <recommendedName>
        <fullName evidence="3">Phage protein</fullName>
    </recommendedName>
</protein>
<dbReference type="Proteomes" id="UP000606600">
    <property type="component" value="Unassembled WGS sequence"/>
</dbReference>
<comment type="caution">
    <text evidence="1">The sequence shown here is derived from an EMBL/GenBank/DDBJ whole genome shotgun (WGS) entry which is preliminary data.</text>
</comment>
<dbReference type="EMBL" id="JACWMY010000001">
    <property type="protein sequence ID" value="MBD1362215.1"/>
    <property type="molecule type" value="Genomic_DNA"/>
</dbReference>
<sequence>MSNFIIDCINGDALTSDVNDYIDTWHDGDFNITLHEYLGMKKNEYALFVQDETYLASIITAHKFGKNIVSIVKDQMSMAARSDDPKKTKEVQKWLENQGLWV</sequence>
<evidence type="ECO:0000313" key="1">
    <source>
        <dbReference type="EMBL" id="MBD1362215.1"/>
    </source>
</evidence>
<evidence type="ECO:0000313" key="2">
    <source>
        <dbReference type="Proteomes" id="UP000606600"/>
    </source>
</evidence>
<keyword evidence="2" id="KW-1185">Reference proteome</keyword>
<name>A0ABR7WIQ3_9SPHI</name>
<accession>A0ABR7WIQ3</accession>
<reference evidence="1 2" key="1">
    <citation type="submission" date="2020-09" db="EMBL/GenBank/DDBJ databases">
        <title>Novel species of Mucilaginibacter isolated from a glacier on the Tibetan Plateau.</title>
        <authorList>
            <person name="Liu Q."/>
            <person name="Xin Y.-H."/>
        </authorList>
    </citation>
    <scope>NUCLEOTIDE SEQUENCE [LARGE SCALE GENOMIC DNA]</scope>
    <source>
        <strain evidence="1 2">ZT4R22</strain>
    </source>
</reference>
<dbReference type="RefSeq" id="WP_191186907.1">
    <property type="nucleotide sequence ID" value="NZ_JACWMY010000001.1"/>
</dbReference>
<organism evidence="1 2">
    <name type="scientific">Mucilaginibacter pankratovii</name>
    <dbReference type="NCBI Taxonomy" id="2772110"/>
    <lineage>
        <taxon>Bacteria</taxon>
        <taxon>Pseudomonadati</taxon>
        <taxon>Bacteroidota</taxon>
        <taxon>Sphingobacteriia</taxon>
        <taxon>Sphingobacteriales</taxon>
        <taxon>Sphingobacteriaceae</taxon>
        <taxon>Mucilaginibacter</taxon>
    </lineage>
</organism>
<proteinExistence type="predicted"/>
<gene>
    <name evidence="1" type="ORF">IDJ77_00205</name>
</gene>